<keyword evidence="2" id="KW-1185">Reference proteome</keyword>
<sequence>MKHSGLIFIPDISGFTQFVNNVELKHSQHIIQELLEAILDSNEMELKVSEVEGDAILFYKLGKSPDLDITYKQVERMFQSFHQQLKNYESKRTCHCKACIAATHLSLKIITHYGEFKEYRIKDFLKLIGKDVIVAHQLLKNDIPDHEYWLITNQLSGGSPSGKFTPLIRWHHGSKWINEDKISFHFAQLDHLKSIEI</sequence>
<dbReference type="Proteomes" id="UP000292884">
    <property type="component" value="Unassembled WGS sequence"/>
</dbReference>
<dbReference type="OrthoDB" id="625021at2"/>
<gene>
    <name evidence="1" type="ORF">EZ428_12380</name>
</gene>
<dbReference type="AlphaFoldDB" id="A0A4R0MST3"/>
<comment type="caution">
    <text evidence="1">The sequence shown here is derived from an EMBL/GenBank/DDBJ whole genome shotgun (WGS) entry which is preliminary data.</text>
</comment>
<dbReference type="RefSeq" id="WP_131553482.1">
    <property type="nucleotide sequence ID" value="NZ_SJSK01000003.1"/>
</dbReference>
<evidence type="ECO:0000313" key="1">
    <source>
        <dbReference type="EMBL" id="TCC90079.1"/>
    </source>
</evidence>
<reference evidence="1 2" key="1">
    <citation type="submission" date="2019-02" db="EMBL/GenBank/DDBJ databases">
        <title>Pedobacter sp. RP-1-13 sp. nov., isolated from Arctic soil.</title>
        <authorList>
            <person name="Dahal R.H."/>
        </authorList>
    </citation>
    <scope>NUCLEOTIDE SEQUENCE [LARGE SCALE GENOMIC DNA]</scope>
    <source>
        <strain evidence="1 2">RP-1-13</strain>
    </source>
</reference>
<dbReference type="Pfam" id="PF10851">
    <property type="entry name" value="DUF2652"/>
    <property type="match status" value="1"/>
</dbReference>
<accession>A0A4R0MST3</accession>
<dbReference type="InterPro" id="IPR020503">
    <property type="entry name" value="Uncharacterised_Rv2561"/>
</dbReference>
<protein>
    <submittedName>
        <fullName evidence="1">DUF2652 domain-containing protein</fullName>
    </submittedName>
</protein>
<dbReference type="EMBL" id="SJSK01000003">
    <property type="protein sequence ID" value="TCC90079.1"/>
    <property type="molecule type" value="Genomic_DNA"/>
</dbReference>
<organism evidence="1 2">
    <name type="scientific">Pedobacter frigiditerrae</name>
    <dbReference type="NCBI Taxonomy" id="2530452"/>
    <lineage>
        <taxon>Bacteria</taxon>
        <taxon>Pseudomonadati</taxon>
        <taxon>Bacteroidota</taxon>
        <taxon>Sphingobacteriia</taxon>
        <taxon>Sphingobacteriales</taxon>
        <taxon>Sphingobacteriaceae</taxon>
        <taxon>Pedobacter</taxon>
    </lineage>
</organism>
<proteinExistence type="predicted"/>
<evidence type="ECO:0000313" key="2">
    <source>
        <dbReference type="Proteomes" id="UP000292884"/>
    </source>
</evidence>
<name>A0A4R0MST3_9SPHI</name>